<protein>
    <submittedName>
        <fullName evidence="5">Major facilitator superfamily transporter</fullName>
    </submittedName>
</protein>
<sequence length="1280" mass="138928">MAPSVPRLRILSVGGNAVSAFMSWRLSATNACDVTLVWKNGFENVSQYGLSFKSATFGNERFKPRQVVRTPEEAAKTSKAPYDYVLLCVKALPDVYDIASIIESVVAPQHTCILINTTHSLGVESYLEQRFPTNVVLSLVAGAELSQVGASEFEHKGSADIWVGPANRNPSIPASIQSDMAEALAMTLSSGQVDCKVSSNIRQQQYERMIGPIAFHPASVLFETPNHAELLEKTGARAMIVGIIDEMLVLARSQGCVFPENFTEQTMETMIQPTATPSTMYQDFTARRPLEIETFLGSPIKLAQDAGVSVPRIETLYALLHNANTLNQSRPPPAAAVSPPIPAQTPRMASGPNMGPGPNQRGPMNGPMPGHPGRPGMMRPGSRAPSMTGGPPPMRRGPSMNNGFGPPIRMNGNGPRGPPSQQPTRRPSLEDNELEEFSHLMLHDNLPEGALPEGATPNGAGPGGEMGMRERELALRQRELALREQEFNMRRRMPPPPASHAGGFDDDDEDGEDYFDPMAPGRNVPMIDPDNFDMMSVTSRRTRKAPPPSAGQLRNNPEMGGPPMRGGGRGMFGRPKVQNRTSARLMSEIPGLHENLMGNPLLGYSSDRYGGVDRHNLGQESRTNSLTAERLNELSRGGTPGQGPYPGPMPPPMGRRASNSPGHPLGPPRGPPGQRPYPPNGPNGYPPHMNGRPSPPGVMGSPMQRPPTQQGQVPQHIDQQNGALNAQLVFGVPQPMSTPRVVEALDQEKRQSTVIQDQEILSQPNLTGDVHDKEAQTTVVTALDASSVNSTQDDPANALPPVPLKIKLLSILLVSCIGFGSQWSSGVSSAMKSTMKKEMHINNTQFSLLEASEDFMSSALILLTGILTDRLGGTGCIVYGNIIYTIGSIFIAGAAEMRSYKFMIVGRVIASFGDIATQVAQYKVFSSWFPPSAGFASTLGFELGIKKIGGFVGKSTANIIAKNCGFPSVFWTMVGMNLFTNLGTILLFLLVRYCSSRYSSIADPSTGEKLTEKNKNLDFKKVLEMPWPFWSIMAFTLFQTTTANVFSQNATELAEQRFKTSAVKAGWYTAVLQYAGFFFVPLLGVFIDLVGQRISVMVVCGGGCFLSMALVCWAPSLKGTAAAFGIYAFAFSLGPTVIIDSVRTSMWHQGAFGTAYGIKITINNAMSCITRILTGAIQDADNNSYHRVVRVYAFFGCASLAVSLVILTLSFLSPDLGRLQYSRKKRLVQGAFIRERLQRFETTMRHRNKRISVVCFGFTMMLMLGGWSAYFWGVATGNNK</sequence>
<dbReference type="InterPro" id="IPR020846">
    <property type="entry name" value="MFS_dom"/>
</dbReference>
<dbReference type="Pfam" id="PF07690">
    <property type="entry name" value="MFS_1"/>
    <property type="match status" value="1"/>
</dbReference>
<feature type="region of interest" description="Disordered" evidence="2">
    <location>
        <begin position="446"/>
        <end position="466"/>
    </location>
</feature>
<feature type="transmembrane region" description="Helical" evidence="3">
    <location>
        <begin position="1251"/>
        <end position="1272"/>
    </location>
</feature>
<feature type="transmembrane region" description="Helical" evidence="3">
    <location>
        <begin position="1191"/>
        <end position="1216"/>
    </location>
</feature>
<evidence type="ECO:0000313" key="6">
    <source>
        <dbReference type="Proteomes" id="UP000779574"/>
    </source>
</evidence>
<feature type="compositionally biased region" description="Pro residues" evidence="2">
    <location>
        <begin position="643"/>
        <end position="653"/>
    </location>
</feature>
<organism evidence="5 6">
    <name type="scientific">Aureobasidium melanogenum</name>
    <name type="common">Aureobasidium pullulans var. melanogenum</name>
    <dbReference type="NCBI Taxonomy" id="46634"/>
    <lineage>
        <taxon>Eukaryota</taxon>
        <taxon>Fungi</taxon>
        <taxon>Dikarya</taxon>
        <taxon>Ascomycota</taxon>
        <taxon>Pezizomycotina</taxon>
        <taxon>Dothideomycetes</taxon>
        <taxon>Dothideomycetidae</taxon>
        <taxon>Dothideales</taxon>
        <taxon>Saccotheciaceae</taxon>
        <taxon>Aureobasidium</taxon>
    </lineage>
</organism>
<dbReference type="PROSITE" id="PS50850">
    <property type="entry name" value="MFS"/>
    <property type="match status" value="1"/>
</dbReference>
<dbReference type="FunFam" id="1.10.1040.10:FF:000017">
    <property type="entry name" value="2-dehydropantoate 2-reductase"/>
    <property type="match status" value="1"/>
</dbReference>
<feature type="transmembrane region" description="Helical" evidence="3">
    <location>
        <begin position="1093"/>
        <end position="1114"/>
    </location>
</feature>
<reference evidence="5" key="2">
    <citation type="submission" date="2021-08" db="EMBL/GenBank/DDBJ databases">
        <authorList>
            <person name="Gostincar C."/>
            <person name="Sun X."/>
            <person name="Song Z."/>
            <person name="Gunde-Cimerman N."/>
        </authorList>
    </citation>
    <scope>NUCLEOTIDE SEQUENCE</scope>
    <source>
        <strain evidence="5">EXF-9911</strain>
    </source>
</reference>
<evidence type="ECO:0000256" key="3">
    <source>
        <dbReference type="SAM" id="Phobius"/>
    </source>
</evidence>
<dbReference type="Gene3D" id="1.10.1040.10">
    <property type="entry name" value="N-(1-d-carboxylethyl)-l-norvaline Dehydrogenase, domain 2"/>
    <property type="match status" value="1"/>
</dbReference>
<feature type="region of interest" description="Disordered" evidence="2">
    <location>
        <begin position="487"/>
        <end position="514"/>
    </location>
</feature>
<feature type="transmembrane region" description="Helical" evidence="3">
    <location>
        <begin position="877"/>
        <end position="895"/>
    </location>
</feature>
<feature type="transmembrane region" description="Helical" evidence="3">
    <location>
        <begin position="1067"/>
        <end position="1087"/>
    </location>
</feature>
<feature type="non-terminal residue" evidence="5">
    <location>
        <position position="1"/>
    </location>
</feature>
<evidence type="ECO:0000256" key="2">
    <source>
        <dbReference type="SAM" id="MobiDB-lite"/>
    </source>
</evidence>
<reference evidence="5" key="1">
    <citation type="journal article" date="2021" name="J Fungi (Basel)">
        <title>Virulence traits and population genomics of the black yeast Aureobasidium melanogenum.</title>
        <authorList>
            <person name="Cernosa A."/>
            <person name="Sun X."/>
            <person name="Gostincar C."/>
            <person name="Fang C."/>
            <person name="Gunde-Cimerman N."/>
            <person name="Song Z."/>
        </authorList>
    </citation>
    <scope>NUCLEOTIDE SEQUENCE</scope>
    <source>
        <strain evidence="5">EXF-9911</strain>
    </source>
</reference>
<proteinExistence type="predicted"/>
<dbReference type="Gene3D" id="1.20.1250.20">
    <property type="entry name" value="MFS general substrate transporter like domains"/>
    <property type="match status" value="2"/>
</dbReference>
<feature type="compositionally biased region" description="Acidic residues" evidence="2">
    <location>
        <begin position="504"/>
        <end position="514"/>
    </location>
</feature>
<comment type="caution">
    <text evidence="5">The sequence shown here is derived from an EMBL/GenBank/DDBJ whole genome shotgun (WGS) entry which is preliminary data.</text>
</comment>
<dbReference type="InterPro" id="IPR013752">
    <property type="entry name" value="KPA_reductase"/>
</dbReference>
<dbReference type="InterPro" id="IPR051402">
    <property type="entry name" value="KPR-Related"/>
</dbReference>
<feature type="transmembrane region" description="Helical" evidence="3">
    <location>
        <begin position="1027"/>
        <end position="1046"/>
    </location>
</feature>
<gene>
    <name evidence="5" type="ORF">KCU76_g12809</name>
</gene>
<name>A0A9P8E8P3_AURME</name>
<dbReference type="FunFam" id="3.40.50.720:FF:000424">
    <property type="entry name" value="Meiotically up-regulated gene 72 protein"/>
    <property type="match status" value="1"/>
</dbReference>
<dbReference type="PANTHER" id="PTHR21708">
    <property type="entry name" value="PROBABLE 2-DEHYDROPANTOATE 2-REDUCTASE"/>
    <property type="match status" value="1"/>
</dbReference>
<dbReference type="Proteomes" id="UP000779574">
    <property type="component" value="Unassembled WGS sequence"/>
</dbReference>
<evidence type="ECO:0000259" key="4">
    <source>
        <dbReference type="PROSITE" id="PS50850"/>
    </source>
</evidence>
<feature type="compositionally biased region" description="Polar residues" evidence="2">
    <location>
        <begin position="706"/>
        <end position="715"/>
    </location>
</feature>
<dbReference type="InterPro" id="IPR008927">
    <property type="entry name" value="6-PGluconate_DH-like_C_sf"/>
</dbReference>
<feature type="transmembrane region" description="Helical" evidence="3">
    <location>
        <begin position="969"/>
        <end position="991"/>
    </location>
</feature>
<feature type="region of interest" description="Disordered" evidence="2">
    <location>
        <begin position="327"/>
        <end position="429"/>
    </location>
</feature>
<dbReference type="Pfam" id="PF08546">
    <property type="entry name" value="ApbA_C"/>
    <property type="match status" value="1"/>
</dbReference>
<dbReference type="EMBL" id="JAHFXF010000679">
    <property type="protein sequence ID" value="KAG9683872.1"/>
    <property type="molecule type" value="Genomic_DNA"/>
</dbReference>
<evidence type="ECO:0000313" key="5">
    <source>
        <dbReference type="EMBL" id="KAG9683872.1"/>
    </source>
</evidence>
<dbReference type="SUPFAM" id="SSF48179">
    <property type="entry name" value="6-phosphogluconate dehydrogenase C-terminal domain-like"/>
    <property type="match status" value="1"/>
</dbReference>
<dbReference type="OrthoDB" id="424834at2759"/>
<dbReference type="InterPro" id="IPR013328">
    <property type="entry name" value="6PGD_dom2"/>
</dbReference>
<feature type="domain" description="Major facilitator superfamily (MFS) profile" evidence="4">
    <location>
        <begin position="810"/>
        <end position="1216"/>
    </location>
</feature>
<dbReference type="PANTHER" id="PTHR21708:SF25">
    <property type="entry name" value="PROTEIN PAM1-RELATED"/>
    <property type="match status" value="1"/>
</dbReference>
<dbReference type="InterPro" id="IPR013332">
    <property type="entry name" value="KPR_N"/>
</dbReference>
<feature type="compositionally biased region" description="Low complexity" evidence="2">
    <location>
        <begin position="374"/>
        <end position="389"/>
    </location>
</feature>
<dbReference type="Pfam" id="PF02558">
    <property type="entry name" value="ApbA"/>
    <property type="match status" value="1"/>
</dbReference>
<feature type="compositionally biased region" description="Pro residues" evidence="2">
    <location>
        <begin position="664"/>
        <end position="685"/>
    </location>
</feature>
<dbReference type="GO" id="GO:0022857">
    <property type="term" value="F:transmembrane transporter activity"/>
    <property type="evidence" value="ECO:0007669"/>
    <property type="project" value="InterPro"/>
</dbReference>
<keyword evidence="3" id="KW-0812">Transmembrane</keyword>
<dbReference type="SUPFAM" id="SSF103473">
    <property type="entry name" value="MFS general substrate transporter"/>
    <property type="match status" value="1"/>
</dbReference>
<dbReference type="InterPro" id="IPR036259">
    <property type="entry name" value="MFS_trans_sf"/>
</dbReference>
<keyword evidence="3" id="KW-1133">Transmembrane helix</keyword>
<feature type="compositionally biased region" description="Pro residues" evidence="2">
    <location>
        <begin position="330"/>
        <end position="343"/>
    </location>
</feature>
<comment type="subcellular location">
    <subcellularLocation>
        <location evidence="1">Membrane</location>
        <topology evidence="1">Multi-pass membrane protein</topology>
    </subcellularLocation>
</comment>
<feature type="transmembrane region" description="Helical" evidence="3">
    <location>
        <begin position="1121"/>
        <end position="1139"/>
    </location>
</feature>
<keyword evidence="3" id="KW-0472">Membrane</keyword>
<dbReference type="GO" id="GO:0005737">
    <property type="term" value="C:cytoplasm"/>
    <property type="evidence" value="ECO:0007669"/>
    <property type="project" value="TreeGrafter"/>
</dbReference>
<dbReference type="InterPro" id="IPR011701">
    <property type="entry name" value="MFS"/>
</dbReference>
<accession>A0A9P8E8P3</accession>
<feature type="region of interest" description="Disordered" evidence="2">
    <location>
        <begin position="540"/>
        <end position="569"/>
    </location>
</feature>
<dbReference type="Gene3D" id="3.40.50.720">
    <property type="entry name" value="NAD(P)-binding Rossmann-like Domain"/>
    <property type="match status" value="1"/>
</dbReference>
<evidence type="ECO:0000256" key="1">
    <source>
        <dbReference type="ARBA" id="ARBA00004141"/>
    </source>
</evidence>
<feature type="region of interest" description="Disordered" evidence="2">
    <location>
        <begin position="633"/>
        <end position="715"/>
    </location>
</feature>
<dbReference type="GO" id="GO:0016020">
    <property type="term" value="C:membrane"/>
    <property type="evidence" value="ECO:0007669"/>
    <property type="project" value="UniProtKB-SubCell"/>
</dbReference>
<dbReference type="AlphaFoldDB" id="A0A9P8E8P3"/>